<dbReference type="InterPro" id="IPR007712">
    <property type="entry name" value="RelE/ParE_toxin"/>
</dbReference>
<evidence type="ECO:0008006" key="3">
    <source>
        <dbReference type="Google" id="ProtNLM"/>
    </source>
</evidence>
<protein>
    <recommendedName>
        <fullName evidence="3">Plasmid stabilization system protein</fullName>
    </recommendedName>
</protein>
<evidence type="ECO:0000256" key="1">
    <source>
        <dbReference type="ARBA" id="ARBA00022649"/>
    </source>
</evidence>
<proteinExistence type="predicted"/>
<accession>A0A644WK75</accession>
<organism evidence="2">
    <name type="scientific">bioreactor metagenome</name>
    <dbReference type="NCBI Taxonomy" id="1076179"/>
    <lineage>
        <taxon>unclassified sequences</taxon>
        <taxon>metagenomes</taxon>
        <taxon>ecological metagenomes</taxon>
    </lineage>
</organism>
<reference evidence="2" key="1">
    <citation type="submission" date="2019-08" db="EMBL/GenBank/DDBJ databases">
        <authorList>
            <person name="Kucharzyk K."/>
            <person name="Murdoch R.W."/>
            <person name="Higgins S."/>
            <person name="Loffler F."/>
        </authorList>
    </citation>
    <scope>NUCLEOTIDE SEQUENCE</scope>
</reference>
<keyword evidence="1" id="KW-1277">Toxin-antitoxin system</keyword>
<name>A0A644WK75_9ZZZZ</name>
<dbReference type="Gene3D" id="3.30.2310.20">
    <property type="entry name" value="RelE-like"/>
    <property type="match status" value="1"/>
</dbReference>
<evidence type="ECO:0000313" key="2">
    <source>
        <dbReference type="EMBL" id="MPM04019.1"/>
    </source>
</evidence>
<sequence length="102" mass="11821">MKTKIVWSEPALNELVLIYQYLLDNTSIAIAKGIIEDVLNTKQIESFPQSGTIESNLKKSGKEYRYILRGHNKYKIIYRITSTVIYITDVFDCRKDPSSMKK</sequence>
<dbReference type="AlphaFoldDB" id="A0A644WK75"/>
<comment type="caution">
    <text evidence="2">The sequence shown here is derived from an EMBL/GenBank/DDBJ whole genome shotgun (WGS) entry which is preliminary data.</text>
</comment>
<gene>
    <name evidence="2" type="ORF">SDC9_50286</name>
</gene>
<dbReference type="InterPro" id="IPR035093">
    <property type="entry name" value="RelE/ParE_toxin_dom_sf"/>
</dbReference>
<dbReference type="Pfam" id="PF05016">
    <property type="entry name" value="ParE_toxin"/>
    <property type="match status" value="1"/>
</dbReference>
<dbReference type="EMBL" id="VSSQ01001002">
    <property type="protein sequence ID" value="MPM04019.1"/>
    <property type="molecule type" value="Genomic_DNA"/>
</dbReference>